<name>A0AAW1XT08_RUBAR</name>
<protein>
    <submittedName>
        <fullName evidence="1">Uncharacterized protein</fullName>
    </submittedName>
</protein>
<comment type="caution">
    <text evidence="1">The sequence shown here is derived from an EMBL/GenBank/DDBJ whole genome shotgun (WGS) entry which is preliminary data.</text>
</comment>
<dbReference type="AlphaFoldDB" id="A0AAW1XT08"/>
<gene>
    <name evidence="1" type="ORF">M0R45_015769</name>
</gene>
<reference evidence="1 2" key="1">
    <citation type="journal article" date="2023" name="G3 (Bethesda)">
        <title>A chromosome-length genome assembly and annotation of blackberry (Rubus argutus, cv. 'Hillquist').</title>
        <authorList>
            <person name="Bruna T."/>
            <person name="Aryal R."/>
            <person name="Dudchenko O."/>
            <person name="Sargent D.J."/>
            <person name="Mead D."/>
            <person name="Buti M."/>
            <person name="Cavallini A."/>
            <person name="Hytonen T."/>
            <person name="Andres J."/>
            <person name="Pham M."/>
            <person name="Weisz D."/>
            <person name="Mascagni F."/>
            <person name="Usai G."/>
            <person name="Natali L."/>
            <person name="Bassil N."/>
            <person name="Fernandez G.E."/>
            <person name="Lomsadze A."/>
            <person name="Armour M."/>
            <person name="Olukolu B."/>
            <person name="Poorten T."/>
            <person name="Britton C."/>
            <person name="Davik J."/>
            <person name="Ashrafi H."/>
            <person name="Aiden E.L."/>
            <person name="Borodovsky M."/>
            <person name="Worthington M."/>
        </authorList>
    </citation>
    <scope>NUCLEOTIDE SEQUENCE [LARGE SCALE GENOMIC DNA]</scope>
    <source>
        <strain evidence="1">PI 553951</strain>
    </source>
</reference>
<evidence type="ECO:0000313" key="1">
    <source>
        <dbReference type="EMBL" id="KAK9939060.1"/>
    </source>
</evidence>
<evidence type="ECO:0000313" key="2">
    <source>
        <dbReference type="Proteomes" id="UP001457282"/>
    </source>
</evidence>
<proteinExistence type="predicted"/>
<dbReference type="EMBL" id="JBEDUW010000003">
    <property type="protein sequence ID" value="KAK9939060.1"/>
    <property type="molecule type" value="Genomic_DNA"/>
</dbReference>
<keyword evidence="2" id="KW-1185">Reference proteome</keyword>
<organism evidence="1 2">
    <name type="scientific">Rubus argutus</name>
    <name type="common">Southern blackberry</name>
    <dbReference type="NCBI Taxonomy" id="59490"/>
    <lineage>
        <taxon>Eukaryota</taxon>
        <taxon>Viridiplantae</taxon>
        <taxon>Streptophyta</taxon>
        <taxon>Embryophyta</taxon>
        <taxon>Tracheophyta</taxon>
        <taxon>Spermatophyta</taxon>
        <taxon>Magnoliopsida</taxon>
        <taxon>eudicotyledons</taxon>
        <taxon>Gunneridae</taxon>
        <taxon>Pentapetalae</taxon>
        <taxon>rosids</taxon>
        <taxon>fabids</taxon>
        <taxon>Rosales</taxon>
        <taxon>Rosaceae</taxon>
        <taxon>Rosoideae</taxon>
        <taxon>Rosoideae incertae sedis</taxon>
        <taxon>Rubus</taxon>
    </lineage>
</organism>
<dbReference type="Proteomes" id="UP001457282">
    <property type="component" value="Unassembled WGS sequence"/>
</dbReference>
<sequence>MFRKEREVGSPSSGKHCSSEQLAILNSLRDVSCLNPLPSSFEILQMSSLVRVVGSSPSFGNESANPSKLTLKNRREVSVDRPHCIRFPMSFLQDQMRKDSNLDGNASSGNGSNFGQLDILMYLRDRRRVCISCGSDLSFEHLLISRVLKLTSETSSGEFDSCEIVWDSISTSSNSSLSSFGK</sequence>
<accession>A0AAW1XT08</accession>